<evidence type="ECO:0000313" key="10">
    <source>
        <dbReference type="Proteomes" id="UP000436989"/>
    </source>
</evidence>
<dbReference type="RefSeq" id="WP_156270673.1">
    <property type="nucleotide sequence ID" value="NZ_WOGU01000020.1"/>
</dbReference>
<comment type="similarity">
    <text evidence="2">Belongs to the UPF0702 family.</text>
</comment>
<gene>
    <name evidence="9" type="ORF">GMA12_16890</name>
</gene>
<name>A0A6N8GV32_9MICC</name>
<dbReference type="PANTHER" id="PTHR34582:SF6">
    <property type="entry name" value="UPF0702 TRANSMEMBRANE PROTEIN YCAP"/>
    <property type="match status" value="1"/>
</dbReference>
<dbReference type="PANTHER" id="PTHR34582">
    <property type="entry name" value="UPF0702 TRANSMEMBRANE PROTEIN YCAP"/>
    <property type="match status" value="1"/>
</dbReference>
<dbReference type="InterPro" id="IPR023090">
    <property type="entry name" value="UPF0702_alpha/beta_dom_sf"/>
</dbReference>
<keyword evidence="5 7" id="KW-1133">Transmembrane helix</keyword>
<keyword evidence="6 7" id="KW-0472">Membrane</keyword>
<sequence>MWAELFLTPSDAVTVAVATTGIYWAFVVLVRMLGQRALARMSSTDLATAIALGAVIGRAALGYTPTLGAGLVALPTLFAMQALAGQLRRWTHSSRLLINRPVLIMAGSEVLHENLRRTHVVEDELWPQLRLAGIRHCSEVACVVLEPTGEISVLRRGVALDRRLMAAVHGVEHLPDHLFGHDQ</sequence>
<evidence type="ECO:0000313" key="9">
    <source>
        <dbReference type="EMBL" id="MUN64795.1"/>
    </source>
</evidence>
<comment type="subcellular location">
    <subcellularLocation>
        <location evidence="1">Cell membrane</location>
        <topology evidence="1">Multi-pass membrane protein</topology>
    </subcellularLocation>
</comment>
<dbReference type="AlphaFoldDB" id="A0A6N8GV32"/>
<evidence type="ECO:0000256" key="4">
    <source>
        <dbReference type="ARBA" id="ARBA00022692"/>
    </source>
</evidence>
<organism evidence="9 10">
    <name type="scientific">Kocuria sediminis</name>
    <dbReference type="NCBI Taxonomy" id="1038857"/>
    <lineage>
        <taxon>Bacteria</taxon>
        <taxon>Bacillati</taxon>
        <taxon>Actinomycetota</taxon>
        <taxon>Actinomycetes</taxon>
        <taxon>Micrococcales</taxon>
        <taxon>Micrococcaceae</taxon>
        <taxon>Kocuria</taxon>
    </lineage>
</organism>
<dbReference type="EMBL" id="WOGU01000020">
    <property type="protein sequence ID" value="MUN64795.1"/>
    <property type="molecule type" value="Genomic_DNA"/>
</dbReference>
<dbReference type="InterPro" id="IPR007353">
    <property type="entry name" value="DUF421"/>
</dbReference>
<accession>A0A6N8GV32</accession>
<reference evidence="9 10" key="1">
    <citation type="submission" date="2019-12" db="EMBL/GenBank/DDBJ databases">
        <authorList>
            <person name="Shi Y."/>
        </authorList>
    </citation>
    <scope>NUCLEOTIDE SEQUENCE [LARGE SCALE GENOMIC DNA]</scope>
    <source>
        <strain evidence="9 10">JCM 17929</strain>
    </source>
</reference>
<dbReference type="GO" id="GO:0005886">
    <property type="term" value="C:plasma membrane"/>
    <property type="evidence" value="ECO:0007669"/>
    <property type="project" value="UniProtKB-SubCell"/>
</dbReference>
<evidence type="ECO:0000256" key="1">
    <source>
        <dbReference type="ARBA" id="ARBA00004651"/>
    </source>
</evidence>
<comment type="caution">
    <text evidence="9">The sequence shown here is derived from an EMBL/GenBank/DDBJ whole genome shotgun (WGS) entry which is preliminary data.</text>
</comment>
<dbReference type="Gene3D" id="3.30.240.20">
    <property type="entry name" value="bsu07140 like domains"/>
    <property type="match status" value="1"/>
</dbReference>
<feature type="domain" description="YetF C-terminal" evidence="8">
    <location>
        <begin position="92"/>
        <end position="157"/>
    </location>
</feature>
<proteinExistence type="inferred from homology"/>
<evidence type="ECO:0000256" key="5">
    <source>
        <dbReference type="ARBA" id="ARBA00022989"/>
    </source>
</evidence>
<keyword evidence="10" id="KW-1185">Reference proteome</keyword>
<dbReference type="Pfam" id="PF04239">
    <property type="entry name" value="DUF421"/>
    <property type="match status" value="1"/>
</dbReference>
<evidence type="ECO:0000256" key="7">
    <source>
        <dbReference type="SAM" id="Phobius"/>
    </source>
</evidence>
<keyword evidence="3" id="KW-1003">Cell membrane</keyword>
<feature type="transmembrane region" description="Helical" evidence="7">
    <location>
        <begin position="12"/>
        <end position="34"/>
    </location>
</feature>
<evidence type="ECO:0000256" key="2">
    <source>
        <dbReference type="ARBA" id="ARBA00006448"/>
    </source>
</evidence>
<keyword evidence="4 7" id="KW-0812">Transmembrane</keyword>
<protein>
    <submittedName>
        <fullName evidence="9">DUF421 domain-containing protein</fullName>
    </submittedName>
</protein>
<evidence type="ECO:0000256" key="3">
    <source>
        <dbReference type="ARBA" id="ARBA00022475"/>
    </source>
</evidence>
<dbReference type="Proteomes" id="UP000436989">
    <property type="component" value="Unassembled WGS sequence"/>
</dbReference>
<evidence type="ECO:0000256" key="6">
    <source>
        <dbReference type="ARBA" id="ARBA00023136"/>
    </source>
</evidence>
<evidence type="ECO:0000259" key="8">
    <source>
        <dbReference type="Pfam" id="PF04239"/>
    </source>
</evidence>